<feature type="region of interest" description="Disordered" evidence="1">
    <location>
        <begin position="279"/>
        <end position="298"/>
    </location>
</feature>
<evidence type="ECO:0000313" key="2">
    <source>
        <dbReference type="EMBL" id="MDC0713224.1"/>
    </source>
</evidence>
<dbReference type="InterPro" id="IPR050952">
    <property type="entry name" value="TRIM-NHL_E3_ligases"/>
</dbReference>
<reference evidence="2 3" key="1">
    <citation type="submission" date="2022-11" db="EMBL/GenBank/DDBJ databases">
        <title>Minimal conservation of predation-associated metabolite biosynthetic gene clusters underscores biosynthetic potential of Myxococcota including descriptions for ten novel species: Archangium lansinium sp. nov., Myxococcus landrumus sp. nov., Nannocystis bai.</title>
        <authorList>
            <person name="Ahearne A."/>
            <person name="Stevens C."/>
            <person name="Dowd S."/>
        </authorList>
    </citation>
    <scope>NUCLEOTIDE SEQUENCE [LARGE SCALE GENOMIC DNA]</scope>
    <source>
        <strain evidence="2 3">NCWAL01</strain>
    </source>
</reference>
<dbReference type="SUPFAM" id="SSF63825">
    <property type="entry name" value="YWTD domain"/>
    <property type="match status" value="1"/>
</dbReference>
<dbReference type="RefSeq" id="WP_272143432.1">
    <property type="nucleotide sequence ID" value="NZ_JAQNDM010000002.1"/>
</dbReference>
<evidence type="ECO:0000313" key="3">
    <source>
        <dbReference type="Proteomes" id="UP001221838"/>
    </source>
</evidence>
<keyword evidence="3" id="KW-1185">Reference proteome</keyword>
<evidence type="ECO:0000256" key="1">
    <source>
        <dbReference type="SAM" id="MobiDB-lite"/>
    </source>
</evidence>
<dbReference type="CDD" id="cd05819">
    <property type="entry name" value="NHL"/>
    <property type="match status" value="1"/>
</dbReference>
<dbReference type="PROSITE" id="PS51257">
    <property type="entry name" value="PROKAR_LIPOPROTEIN"/>
    <property type="match status" value="1"/>
</dbReference>
<proteinExistence type="predicted"/>
<accession>A0ABT5DI28</accession>
<dbReference type="InterPro" id="IPR011042">
    <property type="entry name" value="6-blade_b-propeller_TolB-like"/>
</dbReference>
<dbReference type="EMBL" id="JAQNDM010000002">
    <property type="protein sequence ID" value="MDC0713224.1"/>
    <property type="molecule type" value="Genomic_DNA"/>
</dbReference>
<dbReference type="Gene3D" id="2.120.10.30">
    <property type="entry name" value="TolB, C-terminal domain"/>
    <property type="match status" value="2"/>
</dbReference>
<gene>
    <name evidence="2" type="ORF">POL68_32480</name>
</gene>
<sequence>MRIKGLGFVGLAVWAMACGGDDPPPTPPGTQSFKVGGTLSGLAGNLTLQLNGVQNLSRSENGPFAFAEPVADGSNYRVSITASPEEQECTLQGDTGQVNGADVTSVQVSCAARTYTVGGTVTGLTGTLQLRLGGAESLSLTANGPFAFQKRHAKGDAYTVTIDTQPQGHRCALTGESGTVAGNVTTVQVRCTPWFAFTSFQNASRVIGQNDFTSNSANQGGAAGPNTLNGPWGNASFVGGTLYVSDLDSNRILGFSGLPTQNGAAASFVLGQPDFTSTAAGSGRGGLSSMEGTSSDGTRLAVADKGNSRVLLYNTLPTNSNARPDLVIGQPDFDTTALQCGASSLGLPEDVFMGHGKLLVADSANNRILIWNTLPTTSGQPADLVLGQVSFTTCAGNDVDGDGVRDLTATASTLLSPAGLWTDGTRLLVADTGNNRVLVWNQFPTTNGQPAESVLGQPDLTTRTSGLAAAKLNAPYIVNSTGQQIFVAEYQNNRVLVWNQFPAAPGAAADTVLGQQDFTSNRRFDPPNGTLPSARSLYQPSGILLAAPYLVVSDYGNNRLLLFESP</sequence>
<name>A0ABT5DI28_9BACT</name>
<protein>
    <submittedName>
        <fullName evidence="2">NHL repeat-containing protein</fullName>
    </submittedName>
</protein>
<dbReference type="PANTHER" id="PTHR24104:SF25">
    <property type="entry name" value="PROTEIN LIN-41"/>
    <property type="match status" value="1"/>
</dbReference>
<organism evidence="2 3">
    <name type="scientific">Stigmatella ashevillensis</name>
    <dbReference type="NCBI Taxonomy" id="2995309"/>
    <lineage>
        <taxon>Bacteria</taxon>
        <taxon>Pseudomonadati</taxon>
        <taxon>Myxococcota</taxon>
        <taxon>Myxococcia</taxon>
        <taxon>Myxococcales</taxon>
        <taxon>Cystobacterineae</taxon>
        <taxon>Archangiaceae</taxon>
        <taxon>Stigmatella</taxon>
    </lineage>
</organism>
<dbReference type="PANTHER" id="PTHR24104">
    <property type="entry name" value="E3 UBIQUITIN-PROTEIN LIGASE NHLRC1-RELATED"/>
    <property type="match status" value="1"/>
</dbReference>
<comment type="caution">
    <text evidence="2">The sequence shown here is derived from an EMBL/GenBank/DDBJ whole genome shotgun (WGS) entry which is preliminary data.</text>
</comment>
<dbReference type="Proteomes" id="UP001221838">
    <property type="component" value="Unassembled WGS sequence"/>
</dbReference>